<dbReference type="InterPro" id="IPR016181">
    <property type="entry name" value="Acyl_CoA_acyltransferase"/>
</dbReference>
<evidence type="ECO:0000256" key="2">
    <source>
        <dbReference type="ARBA" id="ARBA00023315"/>
    </source>
</evidence>
<dbReference type="InterPro" id="IPR000182">
    <property type="entry name" value="GNAT_dom"/>
</dbReference>
<gene>
    <name evidence="4" type="ORF">ACFQDH_12365</name>
</gene>
<protein>
    <submittedName>
        <fullName evidence="4">GNAT family N-acetyltransferase</fullName>
        <ecNumber evidence="4">2.3.-.-</ecNumber>
    </submittedName>
</protein>
<organism evidence="4 5">
    <name type="scientific">Flexivirga alba</name>
    <dbReference type="NCBI Taxonomy" id="702742"/>
    <lineage>
        <taxon>Bacteria</taxon>
        <taxon>Bacillati</taxon>
        <taxon>Actinomycetota</taxon>
        <taxon>Actinomycetes</taxon>
        <taxon>Micrococcales</taxon>
        <taxon>Dermacoccaceae</taxon>
        <taxon>Flexivirga</taxon>
    </lineage>
</organism>
<evidence type="ECO:0000259" key="3">
    <source>
        <dbReference type="PROSITE" id="PS51186"/>
    </source>
</evidence>
<dbReference type="Pfam" id="PF00583">
    <property type="entry name" value="Acetyltransf_1"/>
    <property type="match status" value="1"/>
</dbReference>
<dbReference type="Gene3D" id="3.40.630.30">
    <property type="match status" value="1"/>
</dbReference>
<dbReference type="InterPro" id="IPR050832">
    <property type="entry name" value="Bact_Acetyltransf"/>
</dbReference>
<dbReference type="SUPFAM" id="SSF55729">
    <property type="entry name" value="Acyl-CoA N-acyltransferases (Nat)"/>
    <property type="match status" value="1"/>
</dbReference>
<comment type="caution">
    <text evidence="4">The sequence shown here is derived from an EMBL/GenBank/DDBJ whole genome shotgun (WGS) entry which is preliminary data.</text>
</comment>
<name>A0ABW2AGU9_9MICO</name>
<dbReference type="EC" id="2.3.-.-" evidence="4"/>
<proteinExistence type="predicted"/>
<dbReference type="EMBL" id="JBHSWH010000001">
    <property type="protein sequence ID" value="MFC6706032.1"/>
    <property type="molecule type" value="Genomic_DNA"/>
</dbReference>
<dbReference type="RefSeq" id="WP_382401701.1">
    <property type="nucleotide sequence ID" value="NZ_JBHSWH010000001.1"/>
</dbReference>
<dbReference type="Proteomes" id="UP001596298">
    <property type="component" value="Unassembled WGS sequence"/>
</dbReference>
<accession>A0ABW2AGU9</accession>
<keyword evidence="1 4" id="KW-0808">Transferase</keyword>
<dbReference type="GO" id="GO:0016746">
    <property type="term" value="F:acyltransferase activity"/>
    <property type="evidence" value="ECO:0007669"/>
    <property type="project" value="UniProtKB-KW"/>
</dbReference>
<keyword evidence="2 4" id="KW-0012">Acyltransferase</keyword>
<evidence type="ECO:0000313" key="4">
    <source>
        <dbReference type="EMBL" id="MFC6706032.1"/>
    </source>
</evidence>
<evidence type="ECO:0000256" key="1">
    <source>
        <dbReference type="ARBA" id="ARBA00022679"/>
    </source>
</evidence>
<evidence type="ECO:0000313" key="5">
    <source>
        <dbReference type="Proteomes" id="UP001596298"/>
    </source>
</evidence>
<keyword evidence="5" id="KW-1185">Reference proteome</keyword>
<dbReference type="CDD" id="cd04301">
    <property type="entry name" value="NAT_SF"/>
    <property type="match status" value="1"/>
</dbReference>
<reference evidence="5" key="1">
    <citation type="journal article" date="2019" name="Int. J. Syst. Evol. Microbiol.">
        <title>The Global Catalogue of Microorganisms (GCM) 10K type strain sequencing project: providing services to taxonomists for standard genome sequencing and annotation.</title>
        <authorList>
            <consortium name="The Broad Institute Genomics Platform"/>
            <consortium name="The Broad Institute Genome Sequencing Center for Infectious Disease"/>
            <person name="Wu L."/>
            <person name="Ma J."/>
        </authorList>
    </citation>
    <scope>NUCLEOTIDE SEQUENCE [LARGE SCALE GENOMIC DNA]</scope>
    <source>
        <strain evidence="5">CCUG 58127</strain>
    </source>
</reference>
<dbReference type="PROSITE" id="PS51186">
    <property type="entry name" value="GNAT"/>
    <property type="match status" value="1"/>
</dbReference>
<feature type="domain" description="N-acetyltransferase" evidence="3">
    <location>
        <begin position="8"/>
        <end position="189"/>
    </location>
</feature>
<dbReference type="PANTHER" id="PTHR43877">
    <property type="entry name" value="AMINOALKYLPHOSPHONATE N-ACETYLTRANSFERASE-RELATED-RELATED"/>
    <property type="match status" value="1"/>
</dbReference>
<sequence length="197" mass="20821">MNSPTSDAGVRTARPNDVPAVAHVQAAVWRDAYGPLVDAEVRDAFTPAAFEPAWRQSLRNPPTPLHRLLVATEGATVVGFAAIGPAAIPETVELTDADVPTQHTGEIFTFGVSPERRGTGNGSRLLNAAVDTLRAGDFQDVTMWVLANADQTRAFVSAAGLKPDGAWRDRVIAADGRTVREVRLTASLSDSDDPAGP</sequence>
<dbReference type="PANTHER" id="PTHR43877:SF1">
    <property type="entry name" value="ACETYLTRANSFERASE"/>
    <property type="match status" value="1"/>
</dbReference>